<dbReference type="Pfam" id="PF01872">
    <property type="entry name" value="RibD_C"/>
    <property type="match status" value="1"/>
</dbReference>
<keyword evidence="3" id="KW-1185">Reference proteome</keyword>
<dbReference type="Proteomes" id="UP000660265">
    <property type="component" value="Unassembled WGS sequence"/>
</dbReference>
<evidence type="ECO:0000313" key="3">
    <source>
        <dbReference type="Proteomes" id="UP000660265"/>
    </source>
</evidence>
<dbReference type="PANTHER" id="PTHR38011:SF2">
    <property type="entry name" value="BIFUNCTIONAL DEAMINASE-REDUCTASE DOMAIN PROTEIN"/>
    <property type="match status" value="1"/>
</dbReference>
<dbReference type="RefSeq" id="WP_189106377.1">
    <property type="nucleotide sequence ID" value="NZ_BMMV01000003.1"/>
</dbReference>
<accession>A0ABQ2DZY8</accession>
<dbReference type="EMBL" id="BMMV01000003">
    <property type="protein sequence ID" value="GGJ83200.1"/>
    <property type="molecule type" value="Genomic_DNA"/>
</dbReference>
<dbReference type="PANTHER" id="PTHR38011">
    <property type="entry name" value="DIHYDROFOLATE REDUCTASE FAMILY PROTEIN (AFU_ORTHOLOGUE AFUA_8G06820)"/>
    <property type="match status" value="1"/>
</dbReference>
<gene>
    <name evidence="2" type="ORF">GCM10011583_13620</name>
</gene>
<proteinExistence type="predicted"/>
<sequence length="187" mass="20741">MRTLTVDIFVSVDGWAGGENSPGYFGYHGPDLEEWITTEAAEPQLVVFGRRTYEALAGLPEEARDESWQRMSDLNAVVFSRTLETVSWPNTRVCRDDLVGEIGRLKAESDVPLRTMGSLSVARQLLDAGLVDRLRLMTFPLLVGSSGREPFFAGVAAAELELVGRRVLDGRVLLVEYRQTGRDIPRA</sequence>
<evidence type="ECO:0000259" key="1">
    <source>
        <dbReference type="Pfam" id="PF01872"/>
    </source>
</evidence>
<dbReference type="Gene3D" id="3.40.430.10">
    <property type="entry name" value="Dihydrofolate Reductase, subunit A"/>
    <property type="match status" value="1"/>
</dbReference>
<feature type="domain" description="Bacterial bifunctional deaminase-reductase C-terminal" evidence="1">
    <location>
        <begin position="2"/>
        <end position="172"/>
    </location>
</feature>
<dbReference type="InterPro" id="IPR002734">
    <property type="entry name" value="RibDG_C"/>
</dbReference>
<dbReference type="SUPFAM" id="SSF53597">
    <property type="entry name" value="Dihydrofolate reductase-like"/>
    <property type="match status" value="1"/>
</dbReference>
<comment type="caution">
    <text evidence="2">The sequence shown here is derived from an EMBL/GenBank/DDBJ whole genome shotgun (WGS) entry which is preliminary data.</text>
</comment>
<name>A0ABQ2DZY8_9ACTN</name>
<protein>
    <recommendedName>
        <fullName evidence="1">Bacterial bifunctional deaminase-reductase C-terminal domain-containing protein</fullName>
    </recommendedName>
</protein>
<reference evidence="3" key="1">
    <citation type="journal article" date="2019" name="Int. J. Syst. Evol. Microbiol.">
        <title>The Global Catalogue of Microorganisms (GCM) 10K type strain sequencing project: providing services to taxonomists for standard genome sequencing and annotation.</title>
        <authorList>
            <consortium name="The Broad Institute Genomics Platform"/>
            <consortium name="The Broad Institute Genome Sequencing Center for Infectious Disease"/>
            <person name="Wu L."/>
            <person name="Ma J."/>
        </authorList>
    </citation>
    <scope>NUCLEOTIDE SEQUENCE [LARGE SCALE GENOMIC DNA]</scope>
    <source>
        <strain evidence="3">CGMCC 4.7275</strain>
    </source>
</reference>
<organism evidence="2 3">
    <name type="scientific">Streptomyces camponoticapitis</name>
    <dbReference type="NCBI Taxonomy" id="1616125"/>
    <lineage>
        <taxon>Bacteria</taxon>
        <taxon>Bacillati</taxon>
        <taxon>Actinomycetota</taxon>
        <taxon>Actinomycetes</taxon>
        <taxon>Kitasatosporales</taxon>
        <taxon>Streptomycetaceae</taxon>
        <taxon>Streptomyces</taxon>
    </lineage>
</organism>
<evidence type="ECO:0000313" key="2">
    <source>
        <dbReference type="EMBL" id="GGJ83200.1"/>
    </source>
</evidence>
<dbReference type="InterPro" id="IPR050765">
    <property type="entry name" value="Riboflavin_Biosynth_HTPR"/>
</dbReference>
<dbReference type="InterPro" id="IPR024072">
    <property type="entry name" value="DHFR-like_dom_sf"/>
</dbReference>